<protein>
    <submittedName>
        <fullName evidence="2">Uncharacterized protein</fullName>
    </submittedName>
</protein>
<accession>A0A9K3NAU2</accession>
<reference evidence="2" key="2">
    <citation type="submission" date="2020-06" db="EMBL/GenBank/DDBJ databases">
        <title>Helianthus annuus Genome sequencing and assembly Release 2.</title>
        <authorList>
            <person name="Gouzy J."/>
            <person name="Langlade N."/>
            <person name="Munos S."/>
        </authorList>
    </citation>
    <scope>NUCLEOTIDE SEQUENCE</scope>
    <source>
        <tissue evidence="2">Leaves</tissue>
    </source>
</reference>
<evidence type="ECO:0000313" key="2">
    <source>
        <dbReference type="EMBL" id="KAF5793369.1"/>
    </source>
</evidence>
<evidence type="ECO:0000313" key="3">
    <source>
        <dbReference type="Proteomes" id="UP000215914"/>
    </source>
</evidence>
<gene>
    <name evidence="2" type="ORF">HanXRQr2_Chr09g0416661</name>
</gene>
<dbReference type="EMBL" id="MNCJ02000324">
    <property type="protein sequence ID" value="KAF5793369.1"/>
    <property type="molecule type" value="Genomic_DNA"/>
</dbReference>
<reference evidence="2" key="1">
    <citation type="journal article" date="2017" name="Nature">
        <title>The sunflower genome provides insights into oil metabolism, flowering and Asterid evolution.</title>
        <authorList>
            <person name="Badouin H."/>
            <person name="Gouzy J."/>
            <person name="Grassa C.J."/>
            <person name="Murat F."/>
            <person name="Staton S.E."/>
            <person name="Cottret L."/>
            <person name="Lelandais-Briere C."/>
            <person name="Owens G.L."/>
            <person name="Carrere S."/>
            <person name="Mayjonade B."/>
            <person name="Legrand L."/>
            <person name="Gill N."/>
            <person name="Kane N.C."/>
            <person name="Bowers J.E."/>
            <person name="Hubner S."/>
            <person name="Bellec A."/>
            <person name="Berard A."/>
            <person name="Berges H."/>
            <person name="Blanchet N."/>
            <person name="Boniface M.C."/>
            <person name="Brunel D."/>
            <person name="Catrice O."/>
            <person name="Chaidir N."/>
            <person name="Claudel C."/>
            <person name="Donnadieu C."/>
            <person name="Faraut T."/>
            <person name="Fievet G."/>
            <person name="Helmstetter N."/>
            <person name="King M."/>
            <person name="Knapp S.J."/>
            <person name="Lai Z."/>
            <person name="Le Paslier M.C."/>
            <person name="Lippi Y."/>
            <person name="Lorenzon L."/>
            <person name="Mandel J.R."/>
            <person name="Marage G."/>
            <person name="Marchand G."/>
            <person name="Marquand E."/>
            <person name="Bret-Mestries E."/>
            <person name="Morien E."/>
            <person name="Nambeesan S."/>
            <person name="Nguyen T."/>
            <person name="Pegot-Espagnet P."/>
            <person name="Pouilly N."/>
            <person name="Raftis F."/>
            <person name="Sallet E."/>
            <person name="Schiex T."/>
            <person name="Thomas J."/>
            <person name="Vandecasteele C."/>
            <person name="Vares D."/>
            <person name="Vear F."/>
            <person name="Vautrin S."/>
            <person name="Crespi M."/>
            <person name="Mangin B."/>
            <person name="Burke J.M."/>
            <person name="Salse J."/>
            <person name="Munos S."/>
            <person name="Vincourt P."/>
            <person name="Rieseberg L.H."/>
            <person name="Langlade N.B."/>
        </authorList>
    </citation>
    <scope>NUCLEOTIDE SEQUENCE</scope>
    <source>
        <tissue evidence="2">Leaves</tissue>
    </source>
</reference>
<name>A0A9K3NAU2_HELAN</name>
<proteinExistence type="predicted"/>
<dbReference type="Gramene" id="mRNA:HanXRQr2_Chr09g0416661">
    <property type="protein sequence ID" value="mRNA:HanXRQr2_Chr09g0416661"/>
    <property type="gene ID" value="HanXRQr2_Chr09g0416661"/>
</dbReference>
<dbReference type="Proteomes" id="UP000215914">
    <property type="component" value="Unassembled WGS sequence"/>
</dbReference>
<evidence type="ECO:0000256" key="1">
    <source>
        <dbReference type="SAM" id="MobiDB-lite"/>
    </source>
</evidence>
<sequence>MVAFDVWSGKSRMTLHRHCGPSTSPTSRQASHRIRSLRRRRLMNGIISDMLLI</sequence>
<comment type="caution">
    <text evidence="2">The sequence shown here is derived from an EMBL/GenBank/DDBJ whole genome shotgun (WGS) entry which is preliminary data.</text>
</comment>
<feature type="region of interest" description="Disordered" evidence="1">
    <location>
        <begin position="15"/>
        <end position="34"/>
    </location>
</feature>
<organism evidence="2 3">
    <name type="scientific">Helianthus annuus</name>
    <name type="common">Common sunflower</name>
    <dbReference type="NCBI Taxonomy" id="4232"/>
    <lineage>
        <taxon>Eukaryota</taxon>
        <taxon>Viridiplantae</taxon>
        <taxon>Streptophyta</taxon>
        <taxon>Embryophyta</taxon>
        <taxon>Tracheophyta</taxon>
        <taxon>Spermatophyta</taxon>
        <taxon>Magnoliopsida</taxon>
        <taxon>eudicotyledons</taxon>
        <taxon>Gunneridae</taxon>
        <taxon>Pentapetalae</taxon>
        <taxon>asterids</taxon>
        <taxon>campanulids</taxon>
        <taxon>Asterales</taxon>
        <taxon>Asteraceae</taxon>
        <taxon>Asteroideae</taxon>
        <taxon>Heliantheae alliance</taxon>
        <taxon>Heliantheae</taxon>
        <taxon>Helianthus</taxon>
    </lineage>
</organism>
<dbReference type="AlphaFoldDB" id="A0A9K3NAU2"/>
<keyword evidence="3" id="KW-1185">Reference proteome</keyword>